<keyword evidence="6 8" id="KW-0722">Serine protease inhibitor</keyword>
<evidence type="ECO:0000256" key="6">
    <source>
        <dbReference type="ARBA" id="ARBA00022900"/>
    </source>
</evidence>
<dbReference type="InterPro" id="IPR000691">
    <property type="entry name" value="Prot_inh_I16_SSI"/>
</dbReference>
<dbReference type="EMBL" id="FOAZ01000006">
    <property type="protein sequence ID" value="SEL19164.1"/>
    <property type="molecule type" value="Genomic_DNA"/>
</dbReference>
<dbReference type="Gene3D" id="3.30.350.10">
    <property type="entry name" value="Subtilisin inhibitor-like"/>
    <property type="match status" value="1"/>
</dbReference>
<keyword evidence="7" id="KW-1015">Disulfide bond</keyword>
<evidence type="ECO:0000313" key="13">
    <source>
        <dbReference type="Proteomes" id="UP000183015"/>
    </source>
</evidence>
<dbReference type="Pfam" id="PF00720">
    <property type="entry name" value="SSI"/>
    <property type="match status" value="1"/>
</dbReference>
<dbReference type="InterPro" id="IPR023549">
    <property type="entry name" value="Subtilisin_inhibitor"/>
</dbReference>
<evidence type="ECO:0000256" key="5">
    <source>
        <dbReference type="ARBA" id="ARBA00022690"/>
    </source>
</evidence>
<dbReference type="InterPro" id="IPR036819">
    <property type="entry name" value="Subtilisin_inhibitor-like_sf"/>
</dbReference>
<dbReference type="GO" id="GO:0004867">
    <property type="term" value="F:serine-type endopeptidase inhibitor activity"/>
    <property type="evidence" value="ECO:0007669"/>
    <property type="project" value="UniProtKB-KW"/>
</dbReference>
<evidence type="ECO:0000313" key="12">
    <source>
        <dbReference type="EMBL" id="SEL19164.1"/>
    </source>
</evidence>
<name>A0A1H7N6V6_STRJI</name>
<comment type="similarity">
    <text evidence="2 8">Belongs to the protease inhibitor I16 (SSI) family.</text>
</comment>
<dbReference type="STRING" id="235985.SAMN05414137_106234"/>
<evidence type="ECO:0000256" key="7">
    <source>
        <dbReference type="ARBA" id="ARBA00023157"/>
    </source>
</evidence>
<sequence length="166" mass="17017">MGHISRLPRTPRTTRPDSRPRPRRQLGTRLGTVTLAAVAALFATAVPGAAADPAADPAPNAQGPSVLVMTVSPGTATDPGPGRSAVLTCGTEPGGDHPAPVESCAALLADGLDFTSRPGLQVMCPDLVAPVTVTATGVWNGRPVDYQHTYANGCLLRRATGVLFAF</sequence>
<reference evidence="13" key="1">
    <citation type="submission" date="2016-10" db="EMBL/GenBank/DDBJ databases">
        <authorList>
            <person name="Varghese N."/>
        </authorList>
    </citation>
    <scope>NUCLEOTIDE SEQUENCE [LARGE SCALE GENOMIC DNA]</scope>
    <source>
        <strain evidence="13">DSM 45096 / BCRC 16803 / CGMCC 4.1857 / CIP 109030 / JCM 12277 / KCTC 19219 / NBRC 100920 / 33214</strain>
    </source>
</reference>
<feature type="signal peptide" evidence="10">
    <location>
        <begin position="1"/>
        <end position="45"/>
    </location>
</feature>
<feature type="region of interest" description="Disordered" evidence="9">
    <location>
        <begin position="1"/>
        <end position="30"/>
    </location>
</feature>
<dbReference type="RefSeq" id="WP_052438927.1">
    <property type="nucleotide sequence ID" value="NZ_BBPN01000021.1"/>
</dbReference>
<dbReference type="SUPFAM" id="SSF55399">
    <property type="entry name" value="Subtilisin inhibitor"/>
    <property type="match status" value="1"/>
</dbReference>
<dbReference type="PRINTS" id="PR00294">
    <property type="entry name" value="SSBTLNINHBTR"/>
</dbReference>
<keyword evidence="13" id="KW-1185">Reference proteome</keyword>
<accession>A0A1H7N6V6</accession>
<organism evidence="12 13">
    <name type="scientific">Streptacidiphilus jiangxiensis</name>
    <dbReference type="NCBI Taxonomy" id="235985"/>
    <lineage>
        <taxon>Bacteria</taxon>
        <taxon>Bacillati</taxon>
        <taxon>Actinomycetota</taxon>
        <taxon>Actinomycetes</taxon>
        <taxon>Kitasatosporales</taxon>
        <taxon>Streptomycetaceae</taxon>
        <taxon>Streptacidiphilus</taxon>
    </lineage>
</organism>
<evidence type="ECO:0000256" key="10">
    <source>
        <dbReference type="SAM" id="SignalP"/>
    </source>
</evidence>
<feature type="chain" id="PRO_5038543541" evidence="10">
    <location>
        <begin position="46"/>
        <end position="166"/>
    </location>
</feature>
<dbReference type="GO" id="GO:0005576">
    <property type="term" value="C:extracellular region"/>
    <property type="evidence" value="ECO:0007669"/>
    <property type="project" value="UniProtKB-SubCell"/>
</dbReference>
<evidence type="ECO:0000259" key="11">
    <source>
        <dbReference type="Pfam" id="PF00720"/>
    </source>
</evidence>
<evidence type="ECO:0000256" key="9">
    <source>
        <dbReference type="SAM" id="MobiDB-lite"/>
    </source>
</evidence>
<feature type="domain" description="Subtilisin inhibitor" evidence="11">
    <location>
        <begin position="64"/>
        <end position="152"/>
    </location>
</feature>
<proteinExistence type="inferred from homology"/>
<comment type="subcellular location">
    <subcellularLocation>
        <location evidence="1">Secreted</location>
    </subcellularLocation>
</comment>
<keyword evidence="4" id="KW-0964">Secreted</keyword>
<protein>
    <submittedName>
        <fullName evidence="12">Subtilisin inhibitor-like</fullName>
    </submittedName>
</protein>
<dbReference type="AlphaFoldDB" id="A0A1H7N6V6"/>
<comment type="subunit">
    <text evidence="3">Homodimer.</text>
</comment>
<evidence type="ECO:0000256" key="3">
    <source>
        <dbReference type="ARBA" id="ARBA00011738"/>
    </source>
</evidence>
<evidence type="ECO:0000256" key="2">
    <source>
        <dbReference type="ARBA" id="ARBA00010472"/>
    </source>
</evidence>
<evidence type="ECO:0000256" key="4">
    <source>
        <dbReference type="ARBA" id="ARBA00022525"/>
    </source>
</evidence>
<dbReference type="eggNOG" id="ENOG50333FU">
    <property type="taxonomic scope" value="Bacteria"/>
</dbReference>
<evidence type="ECO:0000256" key="1">
    <source>
        <dbReference type="ARBA" id="ARBA00004613"/>
    </source>
</evidence>
<evidence type="ECO:0000256" key="8">
    <source>
        <dbReference type="RuleBase" id="RU003471"/>
    </source>
</evidence>
<keyword evidence="5 8" id="KW-0646">Protease inhibitor</keyword>
<dbReference type="Proteomes" id="UP000183015">
    <property type="component" value="Unassembled WGS sequence"/>
</dbReference>
<keyword evidence="10" id="KW-0732">Signal</keyword>
<gene>
    <name evidence="12" type="ORF">SAMN05414137_106234</name>
</gene>